<evidence type="ECO:0000256" key="8">
    <source>
        <dbReference type="ARBA" id="ARBA00023316"/>
    </source>
</evidence>
<dbReference type="STRING" id="1802385.A2856_02680"/>
<evidence type="ECO:0000259" key="11">
    <source>
        <dbReference type="Pfam" id="PF08245"/>
    </source>
</evidence>
<name>A0A1F7TLZ9_9BACT</name>
<keyword evidence="9" id="KW-0132">Cell division</keyword>
<evidence type="ECO:0000256" key="2">
    <source>
        <dbReference type="ARBA" id="ARBA00022490"/>
    </source>
</evidence>
<sequence length="447" mass="48924">MLKSFVRKLVPEPVISLYHLGLAHASAAWYGDPSERMVVIGVTGTNGKSSTVQFLGRLLEHMGETVGWTTTASFKVAGKEWTNDKKMTMLGRFALQRLLHEMAEAGCRYAIVETSSQGIEQFRHVGINYDVVVFTNLTPEHLEAHGGFENYKKAKGKLFAAADDAREKTLRGRAIPKTAIVNADDEHAAYFLSFHLDQQYGFGLEGKPKPGSARFTPVIARNVRSGASCSTWSLDHLAFHLEPVGLFNVYNALSAATACHALGFRWREIAEAVGQLEPVPGRIEAIDEGQPFTVIVDYAYEPYALAALYEAIAPMARKRVIHVTGSAGGGRDEWRRAEIGRFVGERADVVIVTNEDPYDDDPADIIDQVADGAAAAGKRDRHDLYRVLDRQEAIDAAVALALPGDLVLVTGKGCEPVMAVAGGRKVPWDDRAAVRKALHHHRAKRNA</sequence>
<evidence type="ECO:0000256" key="9">
    <source>
        <dbReference type="RuleBase" id="RU004135"/>
    </source>
</evidence>
<organism evidence="12 13">
    <name type="scientific">Candidatus Uhrbacteria bacterium RIFCSPHIGHO2_01_FULL_63_20</name>
    <dbReference type="NCBI Taxonomy" id="1802385"/>
    <lineage>
        <taxon>Bacteria</taxon>
        <taxon>Candidatus Uhriibacteriota</taxon>
    </lineage>
</organism>
<keyword evidence="7 9" id="KW-0573">Peptidoglycan synthesis</keyword>
<comment type="similarity">
    <text evidence="1">Belongs to the MurCDEF family. MurE subfamily.</text>
</comment>
<evidence type="ECO:0000313" key="13">
    <source>
        <dbReference type="Proteomes" id="UP000177885"/>
    </source>
</evidence>
<proteinExistence type="inferred from homology"/>
<dbReference type="UniPathway" id="UPA00219"/>
<dbReference type="InterPro" id="IPR013221">
    <property type="entry name" value="Mur_ligase_cen"/>
</dbReference>
<feature type="domain" description="Mur ligase C-terminal" evidence="10">
    <location>
        <begin position="281"/>
        <end position="413"/>
    </location>
</feature>
<keyword evidence="2" id="KW-0963">Cytoplasm</keyword>
<comment type="pathway">
    <text evidence="9">Cell wall biogenesis; peptidoglycan biosynthesis.</text>
</comment>
<dbReference type="PROSITE" id="PS01011">
    <property type="entry name" value="FOLYLPOLYGLU_SYNT_1"/>
    <property type="match status" value="1"/>
</dbReference>
<keyword evidence="4" id="KW-0547">Nucleotide-binding</keyword>
<evidence type="ECO:0000256" key="1">
    <source>
        <dbReference type="ARBA" id="ARBA00005898"/>
    </source>
</evidence>
<dbReference type="EMBL" id="MGDT01000007">
    <property type="protein sequence ID" value="OGL66567.1"/>
    <property type="molecule type" value="Genomic_DNA"/>
</dbReference>
<dbReference type="GO" id="GO:0004326">
    <property type="term" value="F:tetrahydrofolylpolyglutamate synthase activity"/>
    <property type="evidence" value="ECO:0007669"/>
    <property type="project" value="InterPro"/>
</dbReference>
<dbReference type="GO" id="GO:0005737">
    <property type="term" value="C:cytoplasm"/>
    <property type="evidence" value="ECO:0007669"/>
    <property type="project" value="UniProtKB-SubCell"/>
</dbReference>
<dbReference type="InterPro" id="IPR036565">
    <property type="entry name" value="Mur-like_cat_sf"/>
</dbReference>
<dbReference type="InterPro" id="IPR036615">
    <property type="entry name" value="Mur_ligase_C_dom_sf"/>
</dbReference>
<dbReference type="Gene3D" id="3.40.1190.10">
    <property type="entry name" value="Mur-like, catalytic domain"/>
    <property type="match status" value="1"/>
</dbReference>
<dbReference type="GO" id="GO:0005524">
    <property type="term" value="F:ATP binding"/>
    <property type="evidence" value="ECO:0007669"/>
    <property type="project" value="UniProtKB-KW"/>
</dbReference>
<evidence type="ECO:0000256" key="7">
    <source>
        <dbReference type="ARBA" id="ARBA00022984"/>
    </source>
</evidence>
<evidence type="ECO:0000256" key="4">
    <source>
        <dbReference type="ARBA" id="ARBA00022741"/>
    </source>
</evidence>
<dbReference type="Gene3D" id="3.90.190.20">
    <property type="entry name" value="Mur ligase, C-terminal domain"/>
    <property type="match status" value="1"/>
</dbReference>
<dbReference type="Proteomes" id="UP000177885">
    <property type="component" value="Unassembled WGS sequence"/>
</dbReference>
<evidence type="ECO:0000256" key="5">
    <source>
        <dbReference type="ARBA" id="ARBA00022840"/>
    </source>
</evidence>
<feature type="domain" description="Mur ligase central" evidence="11">
    <location>
        <begin position="42"/>
        <end position="258"/>
    </location>
</feature>
<dbReference type="PANTHER" id="PTHR23135">
    <property type="entry name" value="MUR LIGASE FAMILY MEMBER"/>
    <property type="match status" value="1"/>
</dbReference>
<dbReference type="InterPro" id="IPR005761">
    <property type="entry name" value="UDP-N-AcMur-Glu-dNH2Pim_ligase"/>
</dbReference>
<keyword evidence="8 9" id="KW-0961">Cell wall biogenesis/degradation</keyword>
<dbReference type="AlphaFoldDB" id="A0A1F7TLZ9"/>
<evidence type="ECO:0000256" key="6">
    <source>
        <dbReference type="ARBA" id="ARBA00022960"/>
    </source>
</evidence>
<gene>
    <name evidence="12" type="ORF">A2856_02680</name>
</gene>
<dbReference type="PANTHER" id="PTHR23135:SF4">
    <property type="entry name" value="UDP-N-ACETYLMURAMOYL-L-ALANYL-D-GLUTAMATE--2,6-DIAMINOPIMELATE LIGASE MURE HOMOLOG, CHLOROPLASTIC"/>
    <property type="match status" value="1"/>
</dbReference>
<evidence type="ECO:0008006" key="14">
    <source>
        <dbReference type="Google" id="ProtNLM"/>
    </source>
</evidence>
<keyword evidence="9" id="KW-0131">Cell cycle</keyword>
<evidence type="ECO:0000259" key="10">
    <source>
        <dbReference type="Pfam" id="PF02875"/>
    </source>
</evidence>
<evidence type="ECO:0000256" key="3">
    <source>
        <dbReference type="ARBA" id="ARBA00022598"/>
    </source>
</evidence>
<dbReference type="GO" id="GO:0071555">
    <property type="term" value="P:cell wall organization"/>
    <property type="evidence" value="ECO:0007669"/>
    <property type="project" value="UniProtKB-KW"/>
</dbReference>
<dbReference type="Pfam" id="PF02875">
    <property type="entry name" value="Mur_ligase_C"/>
    <property type="match status" value="1"/>
</dbReference>
<dbReference type="SUPFAM" id="SSF53623">
    <property type="entry name" value="MurD-like peptide ligases, catalytic domain"/>
    <property type="match status" value="1"/>
</dbReference>
<keyword evidence="3" id="KW-0436">Ligase</keyword>
<protein>
    <recommendedName>
        <fullName evidence="14">UDP-N-acetylmuramyl-tripeptide synthetase</fullName>
    </recommendedName>
</protein>
<dbReference type="NCBIfam" id="TIGR01085">
    <property type="entry name" value="murE"/>
    <property type="match status" value="1"/>
</dbReference>
<evidence type="ECO:0000313" key="12">
    <source>
        <dbReference type="EMBL" id="OGL66567.1"/>
    </source>
</evidence>
<keyword evidence="5" id="KW-0067">ATP-binding</keyword>
<accession>A0A1F7TLZ9</accession>
<dbReference type="GO" id="GO:0009252">
    <property type="term" value="P:peptidoglycan biosynthetic process"/>
    <property type="evidence" value="ECO:0007669"/>
    <property type="project" value="UniProtKB-UniPathway"/>
</dbReference>
<comment type="subcellular location">
    <subcellularLocation>
        <location evidence="9">Cytoplasm</location>
    </subcellularLocation>
</comment>
<dbReference type="GO" id="GO:0008360">
    <property type="term" value="P:regulation of cell shape"/>
    <property type="evidence" value="ECO:0007669"/>
    <property type="project" value="UniProtKB-KW"/>
</dbReference>
<comment type="caution">
    <text evidence="12">The sequence shown here is derived from an EMBL/GenBank/DDBJ whole genome shotgun (WGS) entry which is preliminary data.</text>
</comment>
<dbReference type="GO" id="GO:0051301">
    <property type="term" value="P:cell division"/>
    <property type="evidence" value="ECO:0007669"/>
    <property type="project" value="UniProtKB-KW"/>
</dbReference>
<reference evidence="12 13" key="1">
    <citation type="journal article" date="2016" name="Nat. Commun.">
        <title>Thousands of microbial genomes shed light on interconnected biogeochemical processes in an aquifer system.</title>
        <authorList>
            <person name="Anantharaman K."/>
            <person name="Brown C.T."/>
            <person name="Hug L.A."/>
            <person name="Sharon I."/>
            <person name="Castelle C.J."/>
            <person name="Probst A.J."/>
            <person name="Thomas B.C."/>
            <person name="Singh A."/>
            <person name="Wilkins M.J."/>
            <person name="Karaoz U."/>
            <person name="Brodie E.L."/>
            <person name="Williams K.H."/>
            <person name="Hubbard S.S."/>
            <person name="Banfield J.F."/>
        </authorList>
    </citation>
    <scope>NUCLEOTIDE SEQUENCE [LARGE SCALE GENOMIC DNA]</scope>
</reference>
<dbReference type="InterPro" id="IPR004101">
    <property type="entry name" value="Mur_ligase_C"/>
</dbReference>
<dbReference type="InterPro" id="IPR018109">
    <property type="entry name" value="Folylpolyglutamate_synth_CS"/>
</dbReference>
<dbReference type="SUPFAM" id="SSF53244">
    <property type="entry name" value="MurD-like peptide ligases, peptide-binding domain"/>
    <property type="match status" value="1"/>
</dbReference>
<dbReference type="Pfam" id="PF08245">
    <property type="entry name" value="Mur_ligase_M"/>
    <property type="match status" value="1"/>
</dbReference>
<keyword evidence="6 9" id="KW-0133">Cell shape</keyword>